<accession>A0A5C5YVK2</accession>
<evidence type="ECO:0000259" key="4">
    <source>
        <dbReference type="Pfam" id="PF00669"/>
    </source>
</evidence>
<dbReference type="InterPro" id="IPR046358">
    <property type="entry name" value="Flagellin_C"/>
</dbReference>
<dbReference type="OrthoDB" id="225814at2"/>
<dbReference type="GO" id="GO:0005198">
    <property type="term" value="F:structural molecule activity"/>
    <property type="evidence" value="ECO:0007669"/>
    <property type="project" value="UniProtKB-UniRule"/>
</dbReference>
<evidence type="ECO:0000313" key="6">
    <source>
        <dbReference type="EMBL" id="TWT79054.1"/>
    </source>
</evidence>
<comment type="function">
    <text evidence="3">Flagellin is the subunit protein which polymerizes to form the filaments of bacterial flagella.</text>
</comment>
<evidence type="ECO:0000256" key="2">
    <source>
        <dbReference type="ARBA" id="ARBA00023143"/>
    </source>
</evidence>
<organism evidence="6 7">
    <name type="scientific">Novipirellula herctigrandis</name>
    <dbReference type="NCBI Taxonomy" id="2527986"/>
    <lineage>
        <taxon>Bacteria</taxon>
        <taxon>Pseudomonadati</taxon>
        <taxon>Planctomycetota</taxon>
        <taxon>Planctomycetia</taxon>
        <taxon>Pirellulales</taxon>
        <taxon>Pirellulaceae</taxon>
        <taxon>Novipirellula</taxon>
    </lineage>
</organism>
<sequence>MSLLPVSATRTSSSLTSQRLLYQLTSDQLAVQRQYDQLSSGRRVLRLSDDPAAANRALGLNRGIDRGEQLVRNANAVSGFYQASDDALSRVNTALINARAAAVEGVGTIISDDEREAIAMSVRESIQTIFAAGNSMFRDQQLLGGILDAGNAFQYDESDIVFTGHGAVGHSEVGAGTPTAINVTASETLGAFAMILEGEPLNAALDHSTRLVDMRSGKGVETGVIRISGGTEYTEVDLRTAASIGDVADVLNALEIDGRKLDVKVFDDSIQIDYADGLPGTLAIEDMPGSSLASDLSIQNTGGMSAPPIIGDSLSPRVTTNTKIEDLAHGVGLDLSSGITINQGSQTFTVDLSEAETMGDVLIAINRSEADIQASLNESEGRIQLRSLRSGVDYSIGENNGNAARSLGIRSATEQTTLDSLGRGRGMVLNSDTIDLTIVRPDGQTLEFDLESAITVDDVMTMIRDHPDNQDAQKVLVSLNLVGNGIELQAPPGAAPLTVRQSEISNAGTRLGLIPNGQNEAQGVTVGPVNKIAGIDYMPLDAGGALDTLTRLEKAILDGDIPEIERLQQRIDEDFDRSTSARSRVGIWSRNLEDMRDATGDQVVQMKSQLSDEVDADLATVISEVNRRQIAMEASMRIIGQMSQLTLLNFL</sequence>
<gene>
    <name evidence="6" type="ORF">CA13_04510</name>
</gene>
<comment type="similarity">
    <text evidence="1 3">Belongs to the bacterial flagellin family.</text>
</comment>
<evidence type="ECO:0000313" key="7">
    <source>
        <dbReference type="Proteomes" id="UP000315010"/>
    </source>
</evidence>
<dbReference type="InterPro" id="IPR010810">
    <property type="entry name" value="Flagellin_hook_IN_motif"/>
</dbReference>
<dbReference type="EMBL" id="SJPJ01000001">
    <property type="protein sequence ID" value="TWT79054.1"/>
    <property type="molecule type" value="Genomic_DNA"/>
</dbReference>
<keyword evidence="3" id="KW-0964">Secreted</keyword>
<keyword evidence="6" id="KW-0966">Cell projection</keyword>
<keyword evidence="2 3" id="KW-0975">Bacterial flagellum</keyword>
<evidence type="ECO:0000256" key="1">
    <source>
        <dbReference type="ARBA" id="ARBA00005709"/>
    </source>
</evidence>
<comment type="caution">
    <text evidence="6">The sequence shown here is derived from an EMBL/GenBank/DDBJ whole genome shotgun (WGS) entry which is preliminary data.</text>
</comment>
<keyword evidence="6" id="KW-0282">Flagellum</keyword>
<dbReference type="RefSeq" id="WP_146394285.1">
    <property type="nucleotide sequence ID" value="NZ_SJPJ01000001.1"/>
</dbReference>
<dbReference type="Pfam" id="PF00669">
    <property type="entry name" value="Flagellin_N"/>
    <property type="match status" value="1"/>
</dbReference>
<evidence type="ECO:0000256" key="3">
    <source>
        <dbReference type="RuleBase" id="RU362073"/>
    </source>
</evidence>
<dbReference type="Gene3D" id="1.20.1330.10">
    <property type="entry name" value="f41 fragment of flagellin, N-terminal domain"/>
    <property type="match status" value="1"/>
</dbReference>
<dbReference type="GO" id="GO:0005576">
    <property type="term" value="C:extracellular region"/>
    <property type="evidence" value="ECO:0007669"/>
    <property type="project" value="UniProtKB-SubCell"/>
</dbReference>
<comment type="subcellular location">
    <subcellularLocation>
        <location evidence="3">Secreted</location>
    </subcellularLocation>
    <subcellularLocation>
        <location evidence="3">Bacterial flagellum</location>
    </subcellularLocation>
</comment>
<keyword evidence="6" id="KW-0969">Cilium</keyword>
<feature type="domain" description="Flagellin C-terminal" evidence="5">
    <location>
        <begin position="570"/>
        <end position="651"/>
    </location>
</feature>
<name>A0A5C5YVK2_9BACT</name>
<dbReference type="SUPFAM" id="SSF64518">
    <property type="entry name" value="Phase 1 flagellin"/>
    <property type="match status" value="1"/>
</dbReference>
<dbReference type="PANTHER" id="PTHR42792:SF2">
    <property type="entry name" value="FLAGELLIN"/>
    <property type="match status" value="1"/>
</dbReference>
<dbReference type="Pfam" id="PF00700">
    <property type="entry name" value="Flagellin_C"/>
    <property type="match status" value="1"/>
</dbReference>
<keyword evidence="7" id="KW-1185">Reference proteome</keyword>
<evidence type="ECO:0000259" key="5">
    <source>
        <dbReference type="Pfam" id="PF00700"/>
    </source>
</evidence>
<dbReference type="Proteomes" id="UP000315010">
    <property type="component" value="Unassembled WGS sequence"/>
</dbReference>
<dbReference type="GO" id="GO:0009288">
    <property type="term" value="C:bacterial-type flagellum"/>
    <property type="evidence" value="ECO:0007669"/>
    <property type="project" value="UniProtKB-SubCell"/>
</dbReference>
<reference evidence="6 7" key="1">
    <citation type="submission" date="2019-02" db="EMBL/GenBank/DDBJ databases">
        <title>Deep-cultivation of Planctomycetes and their phenomic and genomic characterization uncovers novel biology.</title>
        <authorList>
            <person name="Wiegand S."/>
            <person name="Jogler M."/>
            <person name="Boedeker C."/>
            <person name="Pinto D."/>
            <person name="Vollmers J."/>
            <person name="Rivas-Marin E."/>
            <person name="Kohn T."/>
            <person name="Peeters S.H."/>
            <person name="Heuer A."/>
            <person name="Rast P."/>
            <person name="Oberbeckmann S."/>
            <person name="Bunk B."/>
            <person name="Jeske O."/>
            <person name="Meyerdierks A."/>
            <person name="Storesund J.E."/>
            <person name="Kallscheuer N."/>
            <person name="Luecker S."/>
            <person name="Lage O.M."/>
            <person name="Pohl T."/>
            <person name="Merkel B.J."/>
            <person name="Hornburger P."/>
            <person name="Mueller R.-W."/>
            <person name="Bruemmer F."/>
            <person name="Labrenz M."/>
            <person name="Spormann A.M."/>
            <person name="Op Den Camp H."/>
            <person name="Overmann J."/>
            <person name="Amann R."/>
            <person name="Jetten M.S.M."/>
            <person name="Mascher T."/>
            <person name="Medema M.H."/>
            <person name="Devos D.P."/>
            <person name="Kaster A.-K."/>
            <person name="Ovreas L."/>
            <person name="Rohde M."/>
            <person name="Galperin M.Y."/>
            <person name="Jogler C."/>
        </authorList>
    </citation>
    <scope>NUCLEOTIDE SEQUENCE [LARGE SCALE GENOMIC DNA]</scope>
    <source>
        <strain evidence="6 7">CA13</strain>
    </source>
</reference>
<feature type="domain" description="Flagellin N-terminal" evidence="4">
    <location>
        <begin position="17"/>
        <end position="143"/>
    </location>
</feature>
<dbReference type="AlphaFoldDB" id="A0A5C5YVK2"/>
<dbReference type="InterPro" id="IPR001492">
    <property type="entry name" value="Flagellin"/>
</dbReference>
<dbReference type="PANTHER" id="PTHR42792">
    <property type="entry name" value="FLAGELLIN"/>
    <property type="match status" value="1"/>
</dbReference>
<dbReference type="InterPro" id="IPR001029">
    <property type="entry name" value="Flagellin_N"/>
</dbReference>
<dbReference type="Pfam" id="PF07196">
    <property type="entry name" value="Flagellin_IN"/>
    <property type="match status" value="1"/>
</dbReference>
<proteinExistence type="inferred from homology"/>
<protein>
    <recommendedName>
        <fullName evidence="3">Flagellin</fullName>
    </recommendedName>
</protein>